<organism evidence="1 2">
    <name type="scientific">Paenibacillus turicensis</name>
    <dbReference type="NCBI Taxonomy" id="160487"/>
    <lineage>
        <taxon>Bacteria</taxon>
        <taxon>Bacillati</taxon>
        <taxon>Bacillota</taxon>
        <taxon>Bacilli</taxon>
        <taxon>Bacillales</taxon>
        <taxon>Paenibacillaceae</taxon>
        <taxon>Paenibacillus</taxon>
    </lineage>
</organism>
<accession>A0ABS4FNQ7</accession>
<comment type="caution">
    <text evidence="1">The sequence shown here is derived from an EMBL/GenBank/DDBJ whole genome shotgun (WGS) entry which is preliminary data.</text>
</comment>
<gene>
    <name evidence="1" type="ORF">J2Z32_000828</name>
</gene>
<reference evidence="1 2" key="1">
    <citation type="submission" date="2021-03" db="EMBL/GenBank/DDBJ databases">
        <title>Genomic Encyclopedia of Type Strains, Phase IV (KMG-IV): sequencing the most valuable type-strain genomes for metagenomic binning, comparative biology and taxonomic classification.</title>
        <authorList>
            <person name="Goeker M."/>
        </authorList>
    </citation>
    <scope>NUCLEOTIDE SEQUENCE [LARGE SCALE GENOMIC DNA]</scope>
    <source>
        <strain evidence="1 2">DSM 14349</strain>
    </source>
</reference>
<dbReference type="RefSeq" id="WP_210087876.1">
    <property type="nucleotide sequence ID" value="NZ_JAGGKG010000002.1"/>
</dbReference>
<evidence type="ECO:0000313" key="1">
    <source>
        <dbReference type="EMBL" id="MBP1904211.1"/>
    </source>
</evidence>
<dbReference type="EMBL" id="JAGGKG010000002">
    <property type="protein sequence ID" value="MBP1904211.1"/>
    <property type="molecule type" value="Genomic_DNA"/>
</dbReference>
<proteinExistence type="predicted"/>
<evidence type="ECO:0000313" key="2">
    <source>
        <dbReference type="Proteomes" id="UP001519272"/>
    </source>
</evidence>
<dbReference type="Proteomes" id="UP001519272">
    <property type="component" value="Unassembled WGS sequence"/>
</dbReference>
<protein>
    <submittedName>
        <fullName evidence="1">Uncharacterized protein</fullName>
    </submittedName>
</protein>
<name>A0ABS4FNQ7_9BACL</name>
<sequence length="491" mass="57396">MKRVTRSCFIFILVFGLLLLGERSFAEEITKKTPPTKVLEYKVDWLYPIQDLGYYTSYGLGARSNENYRNERLEGTTVNLKNGDAYFMVWKKKDSNNNAIVSINNQGKLNWIFKPKVAFDDFFHPVVDSQGNIYYYYKVKGEPVGIHYIQAVDNKGKIRWTTKLKTTDYKIHEYWLRTNEKEILFSSESKKYAISTQDGKAKELPKNQQKKKLIMGENNGYTLFLDNSDKDERFSVYEIYDMNYKLKGKFKEEFNANTWLSRGDIHLMGDGSVLFGLHEFDRGSKFVYYDHTGKKVWQHNYKAAVRAGEYFTDGKKIFVGEDDSPFVHGIDRQTKVLDLRSGETLGSIKDALPLYIGSYEAKYRRNTRLDTIGVSNQLIPNDLDLYANVLYDNYETVRFNPDTLEPRYTEDMMQYDISDGLEQYLIEKGMGDPQKYGFYSASTLALSGDIMYFESSYGIGKAHLVERDYDPTKDEKKWDYDYWYYKTTGRF</sequence>
<keyword evidence="2" id="KW-1185">Reference proteome</keyword>
<dbReference type="SUPFAM" id="SSF50998">
    <property type="entry name" value="Quinoprotein alcohol dehydrogenase-like"/>
    <property type="match status" value="1"/>
</dbReference>
<dbReference type="InterPro" id="IPR011047">
    <property type="entry name" value="Quinoprotein_ADH-like_sf"/>
</dbReference>